<feature type="domain" description="VWFA" evidence="1">
    <location>
        <begin position="541"/>
        <end position="677"/>
    </location>
</feature>
<dbReference type="PANTHER" id="PTHR24020:SF84">
    <property type="entry name" value="VWFA DOMAIN-CONTAINING PROTEIN"/>
    <property type="match status" value="1"/>
</dbReference>
<dbReference type="AlphaFoldDB" id="A0A8C4WZX5"/>
<name>A0A8C4WZX5_EPTBU</name>
<reference evidence="2" key="2">
    <citation type="submission" date="2025-09" db="UniProtKB">
        <authorList>
            <consortium name="Ensembl"/>
        </authorList>
    </citation>
    <scope>IDENTIFICATION</scope>
</reference>
<sequence>NVGPSATRVSVVQVGETPKDAIFLNSFNDKKQLLEAVVKLKKLNGARNVGKALNFVTNQVLKPKRGARAGIKKIVILVLAGKPADNVKVGVESLKSFGLRAKNLISFHILAGENERDLVFLVDGSQSVTPQQFAIIKHFIKSTIHGVDVGPHATQVSVVQVGGQPRGDIYLNSFTKKQLLLDAVNKIKNVGGPRNVGKALSFVGQVVLHPNGGSRPGVPKWGVLTHCVRENERDLVFLVDGSSSVTPQHFAIIKHFIKSTIHGVDVGPHATQVSVVQVGGQPRGDIYLNSFNKKQPLLDAVNTIKNVGGPRNVGKALSFVGQEVLQPNKGSRPGVPKVCCPHYMYVLVGVCLLTHCVIFFFFCSLSFKGENERDLVFLVDGSNSVTKKHFDIIKHFIQSTITAVDVGPHATQVSVVQVGDKPRGDIYLNSFDKKQPLLDAVKKIEKVGGLRNVGKALSFVGQEVLQPNKVVLAGKPSDDVTSGVGLLRTFGVDVSALGIGVGKDVLSTIISSPDHGQTLPDFDNFVTYFKSFIIFIKNPADVVFLLDGSSSVKENNFAKVVSVVRMIINRLDIAADQVRAAVVQYSGSFVNGKNKLHFNLDQYTSRADLQKAINKISYMKGFTYTGQALDFTLKNVFKAKPRILILITDGNANDKVDIPAKNMKGFGVSVFSIGVGNVNIGQLKVHDILFFNLTISFHSCFTNFCLNLFPCFTSAVAISDILFVVDGSAQVPSDIFIHMKDFVKSAISGFNIAPDQTRVAVLQISTEPKVVFDFSGASSMTDAVSKLNAMQPAGGKRNVGEAMKFIVQKLFTPKYGARLDASVTFLLAGKSNDDVTVWRQLYMSYGFPTAAMGIGFTDETFLKQLASQQVLVHTFKTLSAFLSYQLSFQTIVIPARTYRK</sequence>
<feature type="domain" description="VWFA" evidence="1">
    <location>
        <begin position="720"/>
        <end position="891"/>
    </location>
</feature>
<dbReference type="CDD" id="cd01472">
    <property type="entry name" value="vWA_collagen"/>
    <property type="match status" value="1"/>
</dbReference>
<dbReference type="SUPFAM" id="SSF53300">
    <property type="entry name" value="vWA-like"/>
    <property type="match status" value="6"/>
</dbReference>
<evidence type="ECO:0000259" key="1">
    <source>
        <dbReference type="PROSITE" id="PS50234"/>
    </source>
</evidence>
<reference evidence="2" key="1">
    <citation type="submission" date="2025-08" db="UniProtKB">
        <authorList>
            <consortium name="Ensembl"/>
        </authorList>
    </citation>
    <scope>IDENTIFICATION</scope>
</reference>
<dbReference type="PROSITE" id="PS50234">
    <property type="entry name" value="VWFA"/>
    <property type="match status" value="5"/>
</dbReference>
<dbReference type="PANTHER" id="PTHR24020">
    <property type="entry name" value="COLLAGEN ALPHA"/>
    <property type="match status" value="1"/>
</dbReference>
<dbReference type="PRINTS" id="PR00453">
    <property type="entry name" value="VWFADOMAIN"/>
</dbReference>
<dbReference type="CDD" id="cd01450">
    <property type="entry name" value="vWFA_subfamily_ECM"/>
    <property type="match status" value="1"/>
</dbReference>
<dbReference type="InterPro" id="IPR036465">
    <property type="entry name" value="vWFA_dom_sf"/>
</dbReference>
<dbReference type="InterPro" id="IPR050525">
    <property type="entry name" value="ECM_Assembly_Org"/>
</dbReference>
<proteinExistence type="predicted"/>
<evidence type="ECO:0000313" key="2">
    <source>
        <dbReference type="Ensembl" id="ENSEBUP00000023213.1"/>
    </source>
</evidence>
<dbReference type="GeneTree" id="ENSGT00940000156462"/>
<feature type="domain" description="VWFA" evidence="1">
    <location>
        <begin position="234"/>
        <end position="444"/>
    </location>
</feature>
<dbReference type="Pfam" id="PF00092">
    <property type="entry name" value="VWA"/>
    <property type="match status" value="6"/>
</dbReference>
<dbReference type="OMA" id="SRSIMRT"/>
<dbReference type="Gene3D" id="3.40.50.410">
    <property type="entry name" value="von Willebrand factor, type A domain"/>
    <property type="match status" value="6"/>
</dbReference>
<feature type="domain" description="VWFA" evidence="1">
    <location>
        <begin position="1"/>
        <end position="114"/>
    </location>
</feature>
<organism evidence="2 3">
    <name type="scientific">Eptatretus burgeri</name>
    <name type="common">Inshore hagfish</name>
    <dbReference type="NCBI Taxonomy" id="7764"/>
    <lineage>
        <taxon>Eukaryota</taxon>
        <taxon>Metazoa</taxon>
        <taxon>Chordata</taxon>
        <taxon>Craniata</taxon>
        <taxon>Vertebrata</taxon>
        <taxon>Cyclostomata</taxon>
        <taxon>Myxini</taxon>
        <taxon>Myxiniformes</taxon>
        <taxon>Myxinidae</taxon>
        <taxon>Eptatretinae</taxon>
        <taxon>Eptatretus</taxon>
    </lineage>
</organism>
<feature type="domain" description="VWFA" evidence="1">
    <location>
        <begin position="117"/>
        <end position="238"/>
    </location>
</feature>
<accession>A0A8C4WZX5</accession>
<dbReference type="Proteomes" id="UP000694388">
    <property type="component" value="Unplaced"/>
</dbReference>
<dbReference type="SMART" id="SM00327">
    <property type="entry name" value="VWA"/>
    <property type="match status" value="4"/>
</dbReference>
<protein>
    <recommendedName>
        <fullName evidence="1">VWFA domain-containing protein</fullName>
    </recommendedName>
</protein>
<dbReference type="InterPro" id="IPR002035">
    <property type="entry name" value="VWF_A"/>
</dbReference>
<evidence type="ECO:0000313" key="3">
    <source>
        <dbReference type="Proteomes" id="UP000694388"/>
    </source>
</evidence>
<keyword evidence="3" id="KW-1185">Reference proteome</keyword>
<dbReference type="Ensembl" id="ENSEBUT00000023789.1">
    <property type="protein sequence ID" value="ENSEBUP00000023213.1"/>
    <property type="gene ID" value="ENSEBUG00000014282.1"/>
</dbReference>